<dbReference type="STRING" id="126957.T1IRU8"/>
<feature type="domain" description="FHA" evidence="4">
    <location>
        <begin position="74"/>
        <end position="136"/>
    </location>
</feature>
<dbReference type="Proteomes" id="UP000014500">
    <property type="component" value="Unassembled WGS sequence"/>
</dbReference>
<evidence type="ECO:0008006" key="8">
    <source>
        <dbReference type="Google" id="ProtNLM"/>
    </source>
</evidence>
<dbReference type="InterPro" id="IPR008984">
    <property type="entry name" value="SMAD_FHA_dom_sf"/>
</dbReference>
<dbReference type="HOGENOM" id="CLU_000288_63_47_1"/>
<dbReference type="Gene3D" id="1.10.510.10">
    <property type="entry name" value="Transferase(Phosphotransferase) domain 1"/>
    <property type="match status" value="1"/>
</dbReference>
<dbReference type="PANTHER" id="PTHR24347">
    <property type="entry name" value="SERINE/THREONINE-PROTEIN KINASE"/>
    <property type="match status" value="1"/>
</dbReference>
<dbReference type="SUPFAM" id="SSF56112">
    <property type="entry name" value="Protein kinase-like (PK-like)"/>
    <property type="match status" value="1"/>
</dbReference>
<dbReference type="PhylomeDB" id="T1IRU8"/>
<dbReference type="FunFam" id="3.30.200.20:FF:000255">
    <property type="entry name" value="serine/threonine-protein kinase Chk2 isoform X1"/>
    <property type="match status" value="1"/>
</dbReference>
<dbReference type="GO" id="GO:0004672">
    <property type="term" value="F:protein kinase activity"/>
    <property type="evidence" value="ECO:0007669"/>
    <property type="project" value="InterPro"/>
</dbReference>
<dbReference type="Gene3D" id="3.30.200.20">
    <property type="entry name" value="Phosphorylase Kinase, domain 1"/>
    <property type="match status" value="1"/>
</dbReference>
<dbReference type="FunFam" id="1.10.510.10:FF:000571">
    <property type="entry name" value="Maternal embryonic leucine zipper kinase"/>
    <property type="match status" value="1"/>
</dbReference>
<organism evidence="6 7">
    <name type="scientific">Strigamia maritima</name>
    <name type="common">European centipede</name>
    <name type="synonym">Geophilus maritimus</name>
    <dbReference type="NCBI Taxonomy" id="126957"/>
    <lineage>
        <taxon>Eukaryota</taxon>
        <taxon>Metazoa</taxon>
        <taxon>Ecdysozoa</taxon>
        <taxon>Arthropoda</taxon>
        <taxon>Myriapoda</taxon>
        <taxon>Chilopoda</taxon>
        <taxon>Pleurostigmophora</taxon>
        <taxon>Geophilomorpha</taxon>
        <taxon>Linotaeniidae</taxon>
        <taxon>Strigamia</taxon>
    </lineage>
</organism>
<evidence type="ECO:0000259" key="5">
    <source>
        <dbReference type="PROSITE" id="PS50011"/>
    </source>
</evidence>
<accession>T1IRU8</accession>
<dbReference type="CDD" id="cd22666">
    <property type="entry name" value="FHA_CHK2"/>
    <property type="match status" value="1"/>
</dbReference>
<dbReference type="Pfam" id="PF00069">
    <property type="entry name" value="Pkinase"/>
    <property type="match status" value="2"/>
</dbReference>
<feature type="region of interest" description="Disordered" evidence="3">
    <location>
        <begin position="496"/>
        <end position="531"/>
    </location>
</feature>
<sequence>MSQREISDHNAFIPTFQSSLSSGANTLSSMETLEVNESYCSEDEESHQLPDGFWGRLFPLGTGFKTVDLCKQEYTFGRGDDCDYSFNSSPLLQNYSCFLAYSKVHFKITRGYTSTGWHTVLEDQSSNGTFINGSKVGKDNKQVLVNNDEISVAMKKNKAFVYMDPSSKDDLQFPDVIRQQYTMSKVLGRGACGEVRLAFEKRTCRKFAVKVISKKTFSVGGKTAVNNNKKVIKPMELMISVFQPCIIRVEDVLDTPDTLFIVLELVEGGELFDRVVNNGQLSEDDAKLLFYQMVCAVKYLHDQGITHRDLKIYDNDSELYFDVALRYWAATVVPENVLLATDERETLIKVTDFGLSKFVDGNTLMKTFCGTPNYLAPEVLLTAGTGSYTQAIDCWSLGVILFICLGGYPPFSDEYKEMPLTQQIIQGYYKFPKQYWGNITEPAKDLIRKLLTVDVKQRLTLEDALNHPWLKDEEMLCIIENLMTMYRKNVNEPIFKTEGPKREKPRLKRQREESDDTIDSDTTNEMDDGLSCSSKRAKFAEVSSTCVETTEQT</sequence>
<dbReference type="EMBL" id="JH431388">
    <property type="status" value="NOT_ANNOTATED_CDS"/>
    <property type="molecule type" value="Genomic_DNA"/>
</dbReference>
<reference evidence="7" key="1">
    <citation type="submission" date="2011-05" db="EMBL/GenBank/DDBJ databases">
        <authorList>
            <person name="Richards S.R."/>
            <person name="Qu J."/>
            <person name="Jiang H."/>
            <person name="Jhangiani S.N."/>
            <person name="Agravi P."/>
            <person name="Goodspeed R."/>
            <person name="Gross S."/>
            <person name="Mandapat C."/>
            <person name="Jackson L."/>
            <person name="Mathew T."/>
            <person name="Pu L."/>
            <person name="Thornton R."/>
            <person name="Saada N."/>
            <person name="Wilczek-Boney K.B."/>
            <person name="Lee S."/>
            <person name="Kovar C."/>
            <person name="Wu Y."/>
            <person name="Scherer S.E."/>
            <person name="Worley K.C."/>
            <person name="Muzny D.M."/>
            <person name="Gibbs R."/>
        </authorList>
    </citation>
    <scope>NUCLEOTIDE SEQUENCE</scope>
    <source>
        <strain evidence="7">Brora</strain>
    </source>
</reference>
<dbReference type="FunFam" id="2.60.200.20:FF:000079">
    <property type="entry name" value="Checkpoint kinase 2"/>
    <property type="match status" value="1"/>
</dbReference>
<dbReference type="OMA" id="MLCAVQY"/>
<dbReference type="PROSITE" id="PS50011">
    <property type="entry name" value="PROTEIN_KINASE_DOM"/>
    <property type="match status" value="1"/>
</dbReference>
<evidence type="ECO:0000259" key="4">
    <source>
        <dbReference type="PROSITE" id="PS50006"/>
    </source>
</evidence>
<dbReference type="eggNOG" id="KOG0615">
    <property type="taxonomic scope" value="Eukaryota"/>
</dbReference>
<reference evidence="6" key="2">
    <citation type="submission" date="2015-02" db="UniProtKB">
        <authorList>
            <consortium name="EnsemblMetazoa"/>
        </authorList>
    </citation>
    <scope>IDENTIFICATION</scope>
</reference>
<dbReference type="InterPro" id="IPR000719">
    <property type="entry name" value="Prot_kinase_dom"/>
</dbReference>
<keyword evidence="2" id="KW-0067">ATP-binding</keyword>
<proteinExistence type="predicted"/>
<keyword evidence="7" id="KW-1185">Reference proteome</keyword>
<evidence type="ECO:0000256" key="3">
    <source>
        <dbReference type="SAM" id="MobiDB-lite"/>
    </source>
</evidence>
<keyword evidence="1" id="KW-0547">Nucleotide-binding</keyword>
<dbReference type="SUPFAM" id="SSF49879">
    <property type="entry name" value="SMAD/FHA domain"/>
    <property type="match status" value="1"/>
</dbReference>
<dbReference type="InterPro" id="IPR000253">
    <property type="entry name" value="FHA_dom"/>
</dbReference>
<dbReference type="Gene3D" id="2.60.200.20">
    <property type="match status" value="1"/>
</dbReference>
<dbReference type="GO" id="GO:0005524">
    <property type="term" value="F:ATP binding"/>
    <property type="evidence" value="ECO:0007669"/>
    <property type="project" value="UniProtKB-KW"/>
</dbReference>
<name>T1IRU8_STRMM</name>
<dbReference type="EnsemblMetazoa" id="SMAR003798-RA">
    <property type="protein sequence ID" value="SMAR003798-PA"/>
    <property type="gene ID" value="SMAR003798"/>
</dbReference>
<dbReference type="SMART" id="SM00240">
    <property type="entry name" value="FHA"/>
    <property type="match status" value="1"/>
</dbReference>
<feature type="compositionally biased region" description="Acidic residues" evidence="3">
    <location>
        <begin position="513"/>
        <end position="528"/>
    </location>
</feature>
<protein>
    <recommendedName>
        <fullName evidence="8">Serine/threonine-protein kinase Chk2</fullName>
    </recommendedName>
</protein>
<dbReference type="PROSITE" id="PS50006">
    <property type="entry name" value="FHA_DOMAIN"/>
    <property type="match status" value="1"/>
</dbReference>
<feature type="domain" description="Protein kinase" evidence="5">
    <location>
        <begin position="181"/>
        <end position="470"/>
    </location>
</feature>
<evidence type="ECO:0000256" key="2">
    <source>
        <dbReference type="ARBA" id="ARBA00022840"/>
    </source>
</evidence>
<evidence type="ECO:0000313" key="7">
    <source>
        <dbReference type="Proteomes" id="UP000014500"/>
    </source>
</evidence>
<evidence type="ECO:0000256" key="1">
    <source>
        <dbReference type="ARBA" id="ARBA00022741"/>
    </source>
</evidence>
<dbReference type="InterPro" id="IPR011009">
    <property type="entry name" value="Kinase-like_dom_sf"/>
</dbReference>
<dbReference type="Pfam" id="PF00498">
    <property type="entry name" value="FHA"/>
    <property type="match status" value="1"/>
</dbReference>
<dbReference type="AlphaFoldDB" id="T1IRU8"/>
<evidence type="ECO:0000313" key="6">
    <source>
        <dbReference type="EnsemblMetazoa" id="SMAR003798-PA"/>
    </source>
</evidence>